<dbReference type="RefSeq" id="WP_069976502.1">
    <property type="nucleotide sequence ID" value="NZ_CP017269.1"/>
</dbReference>
<dbReference type="Proteomes" id="UP000095743">
    <property type="component" value="Chromosome"/>
</dbReference>
<dbReference type="AlphaFoldDB" id="A0A1D8GGR9"/>
<keyword evidence="3" id="KW-1185">Reference proteome</keyword>
<gene>
    <name evidence="2" type="ORF">Gferi_11270</name>
</gene>
<evidence type="ECO:0000313" key="3">
    <source>
        <dbReference type="Proteomes" id="UP000095743"/>
    </source>
</evidence>
<feature type="transmembrane region" description="Helical" evidence="1">
    <location>
        <begin position="7"/>
        <end position="28"/>
    </location>
</feature>
<dbReference type="EMBL" id="CP017269">
    <property type="protein sequence ID" value="AOT70120.1"/>
    <property type="molecule type" value="Genomic_DNA"/>
</dbReference>
<dbReference type="OrthoDB" id="1736525at2"/>
<evidence type="ECO:0008006" key="4">
    <source>
        <dbReference type="Google" id="ProtNLM"/>
    </source>
</evidence>
<dbReference type="GO" id="GO:0005975">
    <property type="term" value="P:carbohydrate metabolic process"/>
    <property type="evidence" value="ECO:0007669"/>
    <property type="project" value="InterPro"/>
</dbReference>
<dbReference type="STRING" id="1424294.Gferi_11270"/>
<evidence type="ECO:0000256" key="1">
    <source>
        <dbReference type="SAM" id="Phobius"/>
    </source>
</evidence>
<keyword evidence="1" id="KW-0812">Transmembrane</keyword>
<reference evidence="2 3" key="1">
    <citation type="submission" date="2016-09" db="EMBL/GenBank/DDBJ databases">
        <title>Genomic analysis reveals versatility of anaerobic energy metabolism of Geosporobacter ferrireducens IRF9 of phylum Firmicutes.</title>
        <authorList>
            <person name="Kim S.-J."/>
        </authorList>
    </citation>
    <scope>NUCLEOTIDE SEQUENCE [LARGE SCALE GENOMIC DNA]</scope>
    <source>
        <strain evidence="2 3">IRF9</strain>
    </source>
</reference>
<sequence>MRQKRIFILIAICIAAVVGILIVNRLGVMLDNRLVHASIDEKTKQEFQLSLVGKDYRIAGIDNESDDREQVLDVYKEGKQVGRLTIEHFPLVPTADYYYFIKYNPFVDDGVPLQIKVSLKSKSQEVTERHILYDYDQLKQQPVLTIPNSTWTEPAVIASGYGLPKQALFIDGEDFSMHLNMVNVYEPLENGVRKERFDLTQPIQYLADKRKQEFIISFPQVAGTEIEQWGIIGKEGMVNWGDEEQENILLVANLDRVRKWTQGGVQYVTPETYYPYDPRAFWVVPAQHVGNKLLLEGNNRFSTNFARLALQAALRTQTEGGYWISSPRSTWLYGDYGIDAGFYDTRFNTDAGLFLLHGYREFGEEAYLQGALRYGDFLIEYAGTHHHKTKNDGYLVYDYTHGGDMDRKTETLTSLNHLITEMNFLYELYKDTDEKRYLDTAEKMRQAVKDTASYWKKDDGDLWYAYLPDGSYGLQDYPLLTLKDLRYSQRMIQEIYRVKDMDFQYLIDIKESYLKAKGLPLYD</sequence>
<proteinExistence type="predicted"/>
<accession>A0A1D8GGR9</accession>
<organism evidence="2 3">
    <name type="scientific">Geosporobacter ferrireducens</name>
    <dbReference type="NCBI Taxonomy" id="1424294"/>
    <lineage>
        <taxon>Bacteria</taxon>
        <taxon>Bacillati</taxon>
        <taxon>Bacillota</taxon>
        <taxon>Clostridia</taxon>
        <taxon>Peptostreptococcales</taxon>
        <taxon>Thermotaleaceae</taxon>
        <taxon>Geosporobacter</taxon>
    </lineage>
</organism>
<dbReference type="SUPFAM" id="SSF48208">
    <property type="entry name" value="Six-hairpin glycosidases"/>
    <property type="match status" value="1"/>
</dbReference>
<protein>
    <recommendedName>
        <fullName evidence="4">D-glucuronyl C5-epimerase C-terminal domain-containing protein</fullName>
    </recommendedName>
</protein>
<evidence type="ECO:0000313" key="2">
    <source>
        <dbReference type="EMBL" id="AOT70120.1"/>
    </source>
</evidence>
<keyword evidence="1" id="KW-0472">Membrane</keyword>
<dbReference type="InterPro" id="IPR008928">
    <property type="entry name" value="6-hairpin_glycosidase_sf"/>
</dbReference>
<keyword evidence="1" id="KW-1133">Transmembrane helix</keyword>
<name>A0A1D8GGR9_9FIRM</name>
<dbReference type="KEGG" id="gfe:Gferi_11270"/>